<name>A0A9D4YSN9_CHLVU</name>
<organism evidence="2 3">
    <name type="scientific">Chlorella vulgaris</name>
    <name type="common">Green alga</name>
    <dbReference type="NCBI Taxonomy" id="3077"/>
    <lineage>
        <taxon>Eukaryota</taxon>
        <taxon>Viridiplantae</taxon>
        <taxon>Chlorophyta</taxon>
        <taxon>core chlorophytes</taxon>
        <taxon>Trebouxiophyceae</taxon>
        <taxon>Chlorellales</taxon>
        <taxon>Chlorellaceae</taxon>
        <taxon>Chlorella clade</taxon>
        <taxon>Chlorella</taxon>
    </lineage>
</organism>
<proteinExistence type="predicted"/>
<dbReference type="Proteomes" id="UP001055712">
    <property type="component" value="Unassembled WGS sequence"/>
</dbReference>
<evidence type="ECO:0000313" key="2">
    <source>
        <dbReference type="EMBL" id="KAI3424120.1"/>
    </source>
</evidence>
<dbReference type="OrthoDB" id="508181at2759"/>
<feature type="signal peptide" evidence="1">
    <location>
        <begin position="1"/>
        <end position="20"/>
    </location>
</feature>
<comment type="caution">
    <text evidence="2">The sequence shown here is derived from an EMBL/GenBank/DDBJ whole genome shotgun (WGS) entry which is preliminary data.</text>
</comment>
<evidence type="ECO:0000256" key="1">
    <source>
        <dbReference type="SAM" id="SignalP"/>
    </source>
</evidence>
<gene>
    <name evidence="2" type="ORF">D9Q98_009481</name>
</gene>
<dbReference type="EMBL" id="SIDB01000013">
    <property type="protein sequence ID" value="KAI3424120.1"/>
    <property type="molecule type" value="Genomic_DNA"/>
</dbReference>
<feature type="chain" id="PRO_5039314359" evidence="1">
    <location>
        <begin position="21"/>
        <end position="195"/>
    </location>
</feature>
<sequence length="195" mass="20470">MNKSLLLCLLLAAAIGAARAEVCPDGLEGPDCGMCIGGSAIGDAACVNMTDYASAFCYSNHTWADGSTSKTYDCSTEGTDYAGTVDGVWAQCYADVKKCDVHFALAGSPLTCSGLNCAFDDGAVFCSYTKCKCDATCPTMNGVSLGYLLERMTGKTAIRCEASWPEALCSFEIEGLSAASEGFQAYCKAAECRKW</sequence>
<dbReference type="AlphaFoldDB" id="A0A9D4YSN9"/>
<keyword evidence="1" id="KW-0732">Signal</keyword>
<protein>
    <submittedName>
        <fullName evidence="2">Uncharacterized protein</fullName>
    </submittedName>
</protein>
<evidence type="ECO:0000313" key="3">
    <source>
        <dbReference type="Proteomes" id="UP001055712"/>
    </source>
</evidence>
<reference evidence="2" key="1">
    <citation type="journal article" date="2019" name="Plant J.">
        <title>Chlorella vulgaris genome assembly and annotation reveals the molecular basis for metabolic acclimation to high light conditions.</title>
        <authorList>
            <person name="Cecchin M."/>
            <person name="Marcolungo L."/>
            <person name="Rossato M."/>
            <person name="Girolomoni L."/>
            <person name="Cosentino E."/>
            <person name="Cuine S."/>
            <person name="Li-Beisson Y."/>
            <person name="Delledonne M."/>
            <person name="Ballottari M."/>
        </authorList>
    </citation>
    <scope>NUCLEOTIDE SEQUENCE</scope>
    <source>
        <strain evidence="2">211/11P</strain>
    </source>
</reference>
<accession>A0A9D4YSN9</accession>
<keyword evidence="3" id="KW-1185">Reference proteome</keyword>
<reference evidence="2" key="2">
    <citation type="submission" date="2020-11" db="EMBL/GenBank/DDBJ databases">
        <authorList>
            <person name="Cecchin M."/>
            <person name="Marcolungo L."/>
            <person name="Rossato M."/>
            <person name="Girolomoni L."/>
            <person name="Cosentino E."/>
            <person name="Cuine S."/>
            <person name="Li-Beisson Y."/>
            <person name="Delledonne M."/>
            <person name="Ballottari M."/>
        </authorList>
    </citation>
    <scope>NUCLEOTIDE SEQUENCE</scope>
    <source>
        <strain evidence="2">211/11P</strain>
        <tissue evidence="2">Whole cell</tissue>
    </source>
</reference>